<dbReference type="InterPro" id="IPR000515">
    <property type="entry name" value="MetI-like"/>
</dbReference>
<evidence type="ECO:0000256" key="7">
    <source>
        <dbReference type="RuleBase" id="RU363032"/>
    </source>
</evidence>
<feature type="transmembrane region" description="Helical" evidence="7">
    <location>
        <begin position="236"/>
        <end position="261"/>
    </location>
</feature>
<protein>
    <submittedName>
        <fullName evidence="10">ABC transporter permease</fullName>
    </submittedName>
</protein>
<keyword evidence="4 7" id="KW-0812">Transmembrane</keyword>
<organism evidence="10 11">
    <name type="scientific">Streptomyces botrytidirepellens</name>
    <dbReference type="NCBI Taxonomy" id="2486417"/>
    <lineage>
        <taxon>Bacteria</taxon>
        <taxon>Bacillati</taxon>
        <taxon>Actinomycetota</taxon>
        <taxon>Actinomycetes</taxon>
        <taxon>Kitasatosporales</taxon>
        <taxon>Streptomycetaceae</taxon>
        <taxon>Streptomyces</taxon>
    </lineage>
</organism>
<name>A0A3M8WS50_9ACTN</name>
<dbReference type="CDD" id="cd06261">
    <property type="entry name" value="TM_PBP2"/>
    <property type="match status" value="1"/>
</dbReference>
<feature type="chain" id="PRO_5018093098" evidence="8">
    <location>
        <begin position="26"/>
        <end position="317"/>
    </location>
</feature>
<evidence type="ECO:0000256" key="3">
    <source>
        <dbReference type="ARBA" id="ARBA00022475"/>
    </source>
</evidence>
<dbReference type="PANTHER" id="PTHR43163">
    <property type="entry name" value="DIPEPTIDE TRANSPORT SYSTEM PERMEASE PROTEIN DPPB-RELATED"/>
    <property type="match status" value="1"/>
</dbReference>
<dbReference type="InterPro" id="IPR045621">
    <property type="entry name" value="BPD_transp_1_N"/>
</dbReference>
<evidence type="ECO:0000256" key="8">
    <source>
        <dbReference type="SAM" id="SignalP"/>
    </source>
</evidence>
<keyword evidence="6 7" id="KW-0472">Membrane</keyword>
<evidence type="ECO:0000256" key="1">
    <source>
        <dbReference type="ARBA" id="ARBA00004651"/>
    </source>
</evidence>
<feature type="domain" description="ABC transmembrane type-1" evidence="9">
    <location>
        <begin position="95"/>
        <end position="300"/>
    </location>
</feature>
<comment type="similarity">
    <text evidence="7">Belongs to the binding-protein-dependent transport system permease family.</text>
</comment>
<dbReference type="Proteomes" id="UP000275401">
    <property type="component" value="Unassembled WGS sequence"/>
</dbReference>
<dbReference type="EMBL" id="RIBZ01000111">
    <property type="protein sequence ID" value="RNG31581.1"/>
    <property type="molecule type" value="Genomic_DNA"/>
</dbReference>
<evidence type="ECO:0000256" key="4">
    <source>
        <dbReference type="ARBA" id="ARBA00022692"/>
    </source>
</evidence>
<evidence type="ECO:0000313" key="11">
    <source>
        <dbReference type="Proteomes" id="UP000275401"/>
    </source>
</evidence>
<comment type="subcellular location">
    <subcellularLocation>
        <location evidence="1 7">Cell membrane</location>
        <topology evidence="1 7">Multi-pass membrane protein</topology>
    </subcellularLocation>
</comment>
<feature type="transmembrane region" description="Helical" evidence="7">
    <location>
        <begin position="134"/>
        <end position="158"/>
    </location>
</feature>
<dbReference type="GO" id="GO:0005886">
    <property type="term" value="C:plasma membrane"/>
    <property type="evidence" value="ECO:0007669"/>
    <property type="project" value="UniProtKB-SubCell"/>
</dbReference>
<keyword evidence="3" id="KW-1003">Cell membrane</keyword>
<evidence type="ECO:0000256" key="2">
    <source>
        <dbReference type="ARBA" id="ARBA00022448"/>
    </source>
</evidence>
<dbReference type="PANTHER" id="PTHR43163:SF3">
    <property type="entry name" value="PEPTIDE ABC TRANSPORTER PERMEASE PROTEIN"/>
    <property type="match status" value="1"/>
</dbReference>
<evidence type="ECO:0000256" key="5">
    <source>
        <dbReference type="ARBA" id="ARBA00022989"/>
    </source>
</evidence>
<dbReference type="Pfam" id="PF19300">
    <property type="entry name" value="BPD_transp_1_N"/>
    <property type="match status" value="1"/>
</dbReference>
<sequence>MIRFMARKAPSVLFVLLASSVVAFALPRLAPGDVAVSLAGTDPSAANVAAIRKELGLDRSPVVQYWDWISGLFHGDLGQSYRLHRSVASLIGDRLESTVELAVFATLLVLVMGTALGVLAGSTKRRWTRAGLDLGNSLLVAIPAFLTGLALILIFGVYHRWLPVSGEVSLLENPSIGIQYLTLPAFALALSPSGIVARLLQTEMTKVRNEDYVDLALAKGTSSRQITLRHVLRNSFGTAVVAIGLEIGTLLAGAVIIESIFNRNGLGQLAVSSVQTRDFTVLQVLILGVVFVAVICQIVTEMVLATLDPRIRLGAQT</sequence>
<gene>
    <name evidence="10" type="ORF">EEJ42_08505</name>
</gene>
<dbReference type="SUPFAM" id="SSF161098">
    <property type="entry name" value="MetI-like"/>
    <property type="match status" value="1"/>
</dbReference>
<dbReference type="InterPro" id="IPR035906">
    <property type="entry name" value="MetI-like_sf"/>
</dbReference>
<dbReference type="AlphaFoldDB" id="A0A3M8WS50"/>
<keyword evidence="5 7" id="KW-1133">Transmembrane helix</keyword>
<dbReference type="Gene3D" id="1.10.3720.10">
    <property type="entry name" value="MetI-like"/>
    <property type="match status" value="1"/>
</dbReference>
<evidence type="ECO:0000256" key="6">
    <source>
        <dbReference type="ARBA" id="ARBA00023136"/>
    </source>
</evidence>
<feature type="transmembrane region" description="Helical" evidence="7">
    <location>
        <begin position="281"/>
        <end position="304"/>
    </location>
</feature>
<dbReference type="GO" id="GO:0055085">
    <property type="term" value="P:transmembrane transport"/>
    <property type="evidence" value="ECO:0007669"/>
    <property type="project" value="InterPro"/>
</dbReference>
<accession>A0A3M8WS50</accession>
<keyword evidence="2 7" id="KW-0813">Transport</keyword>
<evidence type="ECO:0000259" key="9">
    <source>
        <dbReference type="PROSITE" id="PS50928"/>
    </source>
</evidence>
<proteinExistence type="inferred from homology"/>
<dbReference type="Pfam" id="PF00528">
    <property type="entry name" value="BPD_transp_1"/>
    <property type="match status" value="1"/>
</dbReference>
<feature type="transmembrane region" description="Helical" evidence="7">
    <location>
        <begin position="178"/>
        <end position="200"/>
    </location>
</feature>
<feature type="signal peptide" evidence="8">
    <location>
        <begin position="1"/>
        <end position="25"/>
    </location>
</feature>
<feature type="transmembrane region" description="Helical" evidence="7">
    <location>
        <begin position="101"/>
        <end position="122"/>
    </location>
</feature>
<keyword evidence="11" id="KW-1185">Reference proteome</keyword>
<evidence type="ECO:0000313" key="10">
    <source>
        <dbReference type="EMBL" id="RNG31581.1"/>
    </source>
</evidence>
<dbReference type="PROSITE" id="PS50928">
    <property type="entry name" value="ABC_TM1"/>
    <property type="match status" value="1"/>
</dbReference>
<reference evidence="10 11" key="1">
    <citation type="submission" date="2018-11" db="EMBL/GenBank/DDBJ databases">
        <title>The Potential of Streptomyces as Biocontrol Agents against the Tomato grey mould, Botrytis cinerea (Gray mold) Frontiers in Microbiology.</title>
        <authorList>
            <person name="Li D."/>
        </authorList>
    </citation>
    <scope>NUCLEOTIDE SEQUENCE [LARGE SCALE GENOMIC DNA]</scope>
    <source>
        <strain evidence="10 11">NEAU-LD23</strain>
    </source>
</reference>
<keyword evidence="8" id="KW-0732">Signal</keyword>
<comment type="caution">
    <text evidence="10">The sequence shown here is derived from an EMBL/GenBank/DDBJ whole genome shotgun (WGS) entry which is preliminary data.</text>
</comment>